<dbReference type="OrthoDB" id="1522982at2"/>
<dbReference type="SUPFAM" id="SSF103647">
    <property type="entry name" value="TSP type-3 repeat"/>
    <property type="match status" value="1"/>
</dbReference>
<evidence type="ECO:0000256" key="1">
    <source>
        <dbReference type="SAM" id="SignalP"/>
    </source>
</evidence>
<comment type="caution">
    <text evidence="2">The sequence shown here is derived from an EMBL/GenBank/DDBJ whole genome shotgun (WGS) entry which is preliminary data.</text>
</comment>
<gene>
    <name evidence="2" type="ORF">FA046_01145</name>
</gene>
<dbReference type="RefSeq" id="WP_136824527.1">
    <property type="nucleotide sequence ID" value="NZ_SWBP01000001.1"/>
</dbReference>
<organism evidence="2 3">
    <name type="scientific">Pedobacter cryophilus</name>
    <dbReference type="NCBI Taxonomy" id="2571271"/>
    <lineage>
        <taxon>Bacteria</taxon>
        <taxon>Pseudomonadati</taxon>
        <taxon>Bacteroidota</taxon>
        <taxon>Sphingobacteriia</taxon>
        <taxon>Sphingobacteriales</taxon>
        <taxon>Sphingobacteriaceae</taxon>
        <taxon>Pedobacter</taxon>
    </lineage>
</organism>
<dbReference type="GO" id="GO:0005509">
    <property type="term" value="F:calcium ion binding"/>
    <property type="evidence" value="ECO:0007669"/>
    <property type="project" value="InterPro"/>
</dbReference>
<name>A0A4U1C397_9SPHI</name>
<dbReference type="AlphaFoldDB" id="A0A4U1C397"/>
<reference evidence="2 3" key="1">
    <citation type="submission" date="2019-04" db="EMBL/GenBank/DDBJ databases">
        <title>Pedobacter sp. AR-3-17 sp. nov., isolated from Arctic soil.</title>
        <authorList>
            <person name="Dahal R.H."/>
            <person name="Kim D.-U."/>
        </authorList>
    </citation>
    <scope>NUCLEOTIDE SEQUENCE [LARGE SCALE GENOMIC DNA]</scope>
    <source>
        <strain evidence="2 3">AR-3-17</strain>
    </source>
</reference>
<keyword evidence="3" id="KW-1185">Reference proteome</keyword>
<dbReference type="EMBL" id="SWBP01000001">
    <property type="protein sequence ID" value="TKC00316.1"/>
    <property type="molecule type" value="Genomic_DNA"/>
</dbReference>
<keyword evidence="1" id="KW-0732">Signal</keyword>
<dbReference type="Proteomes" id="UP000308181">
    <property type="component" value="Unassembled WGS sequence"/>
</dbReference>
<sequence length="318" mass="34169">MKKIVNLFITAGLLLSASANAQETTASAKAKTFGGRDQYRTFSIGVNAGALAPVVLTGGSNDFANWDVNLGYGVSLRKQLAHSFGLQGNLLFGKLSGNNDVATNGFRSFDTKMAFGLDLRGVLSLGSVDFLKRENAVNFSLNLGYGLLSYAPSYVNATGTTVDWKGKADGGDDYIKEAYIPLGMGIKFKVSEGINFDLGYTMNYLDSDNLDANYAKANSKDKFSYTSLGLEFALGPKSKQDLTWANPVANMYDELNDASLREDVNKLKGRTTKVEEKIQDLKKDTDGDGVADHLDKCPSTPTGVKVDGAGCPLNVLKQ</sequence>
<protein>
    <submittedName>
        <fullName evidence="2">OmpA family protein</fullName>
    </submittedName>
</protein>
<feature type="chain" id="PRO_5020546990" evidence="1">
    <location>
        <begin position="22"/>
        <end position="318"/>
    </location>
</feature>
<evidence type="ECO:0000313" key="2">
    <source>
        <dbReference type="EMBL" id="TKC00316.1"/>
    </source>
</evidence>
<feature type="signal peptide" evidence="1">
    <location>
        <begin position="1"/>
        <end position="21"/>
    </location>
</feature>
<proteinExistence type="predicted"/>
<dbReference type="InterPro" id="IPR028974">
    <property type="entry name" value="TSP_type-3_rpt"/>
</dbReference>
<evidence type="ECO:0000313" key="3">
    <source>
        <dbReference type="Proteomes" id="UP000308181"/>
    </source>
</evidence>
<accession>A0A4U1C397</accession>